<gene>
    <name evidence="2" type="ORF">E3T55_18300</name>
</gene>
<proteinExistence type="predicted"/>
<dbReference type="EMBL" id="SOHE01000083">
    <property type="protein sequence ID" value="TFD45614.1"/>
    <property type="molecule type" value="Genomic_DNA"/>
</dbReference>
<reference evidence="2 3" key="1">
    <citation type="submission" date="2019-03" db="EMBL/GenBank/DDBJ databases">
        <title>Genomics of glacier-inhabiting Cryobacterium strains.</title>
        <authorList>
            <person name="Liu Q."/>
            <person name="Xin Y.-H."/>
        </authorList>
    </citation>
    <scope>NUCLEOTIDE SEQUENCE [LARGE SCALE GENOMIC DNA]</scope>
    <source>
        <strain evidence="2 3">Hh14</strain>
    </source>
</reference>
<dbReference type="RefSeq" id="WP_134520978.1">
    <property type="nucleotide sequence ID" value="NZ_SOHE01000083.1"/>
</dbReference>
<evidence type="ECO:0000313" key="2">
    <source>
        <dbReference type="EMBL" id="TFD45614.1"/>
    </source>
</evidence>
<protein>
    <recommendedName>
        <fullName evidence="4">DUF4333 domain-containing protein</fullName>
    </recommendedName>
</protein>
<name>A0A4R8ZTU2_9MICO</name>
<organism evidence="2 3">
    <name type="scientific">Cryobacterium frigoriphilum</name>
    <dbReference type="NCBI Taxonomy" id="1259150"/>
    <lineage>
        <taxon>Bacteria</taxon>
        <taxon>Bacillati</taxon>
        <taxon>Actinomycetota</taxon>
        <taxon>Actinomycetes</taxon>
        <taxon>Micrococcales</taxon>
        <taxon>Microbacteriaceae</taxon>
        <taxon>Cryobacterium</taxon>
    </lineage>
</organism>
<dbReference type="AlphaFoldDB" id="A0A4R8ZTU2"/>
<evidence type="ECO:0000313" key="3">
    <source>
        <dbReference type="Proteomes" id="UP000297447"/>
    </source>
</evidence>
<feature type="signal peptide" evidence="1">
    <location>
        <begin position="1"/>
        <end position="27"/>
    </location>
</feature>
<feature type="chain" id="PRO_5039604558" description="DUF4333 domain-containing protein" evidence="1">
    <location>
        <begin position="28"/>
        <end position="130"/>
    </location>
</feature>
<sequence length="130" mass="13477">MMPAFSPRTTFALVLVLASLGSLTACSSGSATDAPISVDQLVARTADTPVSVAGLLYQDSTGTRLCGAVMESFPVQCGKPWAELVGLDIDTITGTTTDQGITWKEGVVLSVQRADNGSFTVLSTEAPSDY</sequence>
<evidence type="ECO:0008006" key="4">
    <source>
        <dbReference type="Google" id="ProtNLM"/>
    </source>
</evidence>
<accession>A0A4R8ZTU2</accession>
<keyword evidence="1" id="KW-0732">Signal</keyword>
<dbReference type="Proteomes" id="UP000297447">
    <property type="component" value="Unassembled WGS sequence"/>
</dbReference>
<comment type="caution">
    <text evidence="2">The sequence shown here is derived from an EMBL/GenBank/DDBJ whole genome shotgun (WGS) entry which is preliminary data.</text>
</comment>
<keyword evidence="3" id="KW-1185">Reference proteome</keyword>
<dbReference type="OrthoDB" id="5178481at2"/>
<evidence type="ECO:0000256" key="1">
    <source>
        <dbReference type="SAM" id="SignalP"/>
    </source>
</evidence>